<feature type="region of interest" description="Disordered" evidence="1">
    <location>
        <begin position="1"/>
        <end position="20"/>
    </location>
</feature>
<proteinExistence type="predicted"/>
<evidence type="ECO:0008006" key="4">
    <source>
        <dbReference type="Google" id="ProtNLM"/>
    </source>
</evidence>
<sequence>MPEQIKSVKAQVPQGVELSDGNERGVKVVVRVKVERVKGKPDTQELRGTYRFDPNPHDYAKYNDKNEKGKFYGNAARAAARLVETRTDDGYALVPVEHFEFKFGRETYRATPWTGPMPGTYKNKWRVDGPEQAG</sequence>
<dbReference type="EMBL" id="JBHSJB010000012">
    <property type="protein sequence ID" value="MFC5055355.1"/>
    <property type="molecule type" value="Genomic_DNA"/>
</dbReference>
<accession>A0ABV9XY88</accession>
<name>A0ABV9XY88_9PSEU</name>
<evidence type="ECO:0000313" key="2">
    <source>
        <dbReference type="EMBL" id="MFC5055355.1"/>
    </source>
</evidence>
<protein>
    <recommendedName>
        <fullName evidence="4">Single-stranded DNA-binding protein</fullName>
    </recommendedName>
</protein>
<comment type="caution">
    <text evidence="2">The sequence shown here is derived from an EMBL/GenBank/DDBJ whole genome shotgun (WGS) entry which is preliminary data.</text>
</comment>
<organism evidence="2 3">
    <name type="scientific">Saccharothrix xinjiangensis</name>
    <dbReference type="NCBI Taxonomy" id="204798"/>
    <lineage>
        <taxon>Bacteria</taxon>
        <taxon>Bacillati</taxon>
        <taxon>Actinomycetota</taxon>
        <taxon>Actinomycetes</taxon>
        <taxon>Pseudonocardiales</taxon>
        <taxon>Pseudonocardiaceae</taxon>
        <taxon>Saccharothrix</taxon>
    </lineage>
</organism>
<dbReference type="Proteomes" id="UP001595833">
    <property type="component" value="Unassembled WGS sequence"/>
</dbReference>
<feature type="compositionally biased region" description="Basic and acidic residues" evidence="1">
    <location>
        <begin position="125"/>
        <end position="134"/>
    </location>
</feature>
<feature type="region of interest" description="Disordered" evidence="1">
    <location>
        <begin position="112"/>
        <end position="134"/>
    </location>
</feature>
<dbReference type="RefSeq" id="WP_344040410.1">
    <property type="nucleotide sequence ID" value="NZ_BAAAKE010000022.1"/>
</dbReference>
<evidence type="ECO:0000313" key="3">
    <source>
        <dbReference type="Proteomes" id="UP001595833"/>
    </source>
</evidence>
<gene>
    <name evidence="2" type="ORF">ACFPFM_16475</name>
</gene>
<evidence type="ECO:0000256" key="1">
    <source>
        <dbReference type="SAM" id="MobiDB-lite"/>
    </source>
</evidence>
<keyword evidence="3" id="KW-1185">Reference proteome</keyword>
<reference evidence="3" key="1">
    <citation type="journal article" date="2019" name="Int. J. Syst. Evol. Microbiol.">
        <title>The Global Catalogue of Microorganisms (GCM) 10K type strain sequencing project: providing services to taxonomists for standard genome sequencing and annotation.</title>
        <authorList>
            <consortium name="The Broad Institute Genomics Platform"/>
            <consortium name="The Broad Institute Genome Sequencing Center for Infectious Disease"/>
            <person name="Wu L."/>
            <person name="Ma J."/>
        </authorList>
    </citation>
    <scope>NUCLEOTIDE SEQUENCE [LARGE SCALE GENOMIC DNA]</scope>
    <source>
        <strain evidence="3">KCTC 12848</strain>
    </source>
</reference>